<sequence>MIAIRGAITVKEDTKEEIYKATSDLLKSIIEKNSLNTDDIISIFFTCTRDLKSAYPAVAARSLGITNAGLMCFNEMYVEGSLTRCIRVLINANKVISQKEVKHIYMEGAVVLRPDLTSLN</sequence>
<organism evidence="4 5">
    <name type="scientific">Oxobacter pfennigii</name>
    <dbReference type="NCBI Taxonomy" id="36849"/>
    <lineage>
        <taxon>Bacteria</taxon>
        <taxon>Bacillati</taxon>
        <taxon>Bacillota</taxon>
        <taxon>Clostridia</taxon>
        <taxon>Eubacteriales</taxon>
        <taxon>Clostridiaceae</taxon>
        <taxon>Oxobacter</taxon>
    </lineage>
</organism>
<dbReference type="OrthoDB" id="9802232at2"/>
<dbReference type="UniPathway" id="UPA00120">
    <property type="reaction ID" value="UER00203"/>
</dbReference>
<dbReference type="Gene3D" id="3.30.1330.40">
    <property type="entry name" value="RutC-like"/>
    <property type="match status" value="1"/>
</dbReference>
<dbReference type="EC" id="5.4.99.5" evidence="1 3"/>
<dbReference type="GO" id="GO:0008652">
    <property type="term" value="P:amino acid biosynthetic process"/>
    <property type="evidence" value="ECO:0007669"/>
    <property type="project" value="UniProtKB-UniRule"/>
</dbReference>
<evidence type="ECO:0000313" key="5">
    <source>
        <dbReference type="Proteomes" id="UP000050326"/>
    </source>
</evidence>
<reference evidence="4 5" key="1">
    <citation type="submission" date="2015-09" db="EMBL/GenBank/DDBJ databases">
        <title>Genome sequence of Oxobacter pfennigii DSM 3222.</title>
        <authorList>
            <person name="Poehlein A."/>
            <person name="Bengelsdorf F.R."/>
            <person name="Schiel-Bengelsdorf B."/>
            <person name="Duerre P."/>
            <person name="Daniel R."/>
        </authorList>
    </citation>
    <scope>NUCLEOTIDE SEQUENCE [LARGE SCALE GENOMIC DNA]</scope>
    <source>
        <strain evidence="4 5">DSM 3222</strain>
    </source>
</reference>
<dbReference type="NCBIfam" id="TIGR01796">
    <property type="entry name" value="CM_mono_aroH"/>
    <property type="match status" value="1"/>
</dbReference>
<comment type="caution">
    <text evidence="4">The sequence shown here is derived from an EMBL/GenBank/DDBJ whole genome shotgun (WGS) entry which is preliminary data.</text>
</comment>
<name>A0A0P8WA63_9CLOT</name>
<dbReference type="RefSeq" id="WP_054874419.1">
    <property type="nucleotide sequence ID" value="NZ_LKET01000028.1"/>
</dbReference>
<keyword evidence="5" id="KW-1185">Reference proteome</keyword>
<dbReference type="EMBL" id="LKET01000028">
    <property type="protein sequence ID" value="KPU44858.1"/>
    <property type="molecule type" value="Genomic_DNA"/>
</dbReference>
<dbReference type="PANTHER" id="PTHR21164">
    <property type="entry name" value="CHORISMATE MUTASE"/>
    <property type="match status" value="1"/>
</dbReference>
<dbReference type="STRING" id="36849.OXPF_13360"/>
<proteinExistence type="predicted"/>
<gene>
    <name evidence="4" type="primary">aroH</name>
    <name evidence="4" type="ORF">OXPF_13360</name>
</gene>
<feature type="binding site" evidence="2">
    <location>
        <position position="5"/>
    </location>
    <ligand>
        <name>prephenate</name>
        <dbReference type="ChEBI" id="CHEBI:29934"/>
    </ligand>
</feature>
<dbReference type="GO" id="GO:0009073">
    <property type="term" value="P:aromatic amino acid family biosynthetic process"/>
    <property type="evidence" value="ECO:0007669"/>
    <property type="project" value="UniProtKB-UniRule"/>
</dbReference>
<dbReference type="CDD" id="cd02185">
    <property type="entry name" value="AroH"/>
    <property type="match status" value="1"/>
</dbReference>
<keyword evidence="2 3" id="KW-0028">Amino-acid biosynthesis</keyword>
<dbReference type="GO" id="GO:0004106">
    <property type="term" value="F:chorismate mutase activity"/>
    <property type="evidence" value="ECO:0007669"/>
    <property type="project" value="UniProtKB-UniRule"/>
</dbReference>
<evidence type="ECO:0000313" key="4">
    <source>
        <dbReference type="EMBL" id="KPU44858.1"/>
    </source>
</evidence>
<keyword evidence="3 4" id="KW-0413">Isomerase</keyword>
<dbReference type="AlphaFoldDB" id="A0A0P8WA63"/>
<feature type="binding site" evidence="2">
    <location>
        <position position="87"/>
    </location>
    <ligand>
        <name>prephenate</name>
        <dbReference type="ChEBI" id="CHEBI:29934"/>
    </ligand>
</feature>
<accession>A0A0P8WA63</accession>
<dbReference type="Proteomes" id="UP000050326">
    <property type="component" value="Unassembled WGS sequence"/>
</dbReference>
<comment type="catalytic activity">
    <reaction evidence="3">
        <text>chorismate = prephenate</text>
        <dbReference type="Rhea" id="RHEA:13897"/>
        <dbReference type="ChEBI" id="CHEBI:29748"/>
        <dbReference type="ChEBI" id="CHEBI:29934"/>
        <dbReference type="EC" id="5.4.99.5"/>
    </reaction>
</comment>
<dbReference type="PIRSF" id="PIRSF005965">
    <property type="entry name" value="Chor_mut_AroH"/>
    <property type="match status" value="1"/>
</dbReference>
<dbReference type="SUPFAM" id="SSF55298">
    <property type="entry name" value="YjgF-like"/>
    <property type="match status" value="1"/>
</dbReference>
<dbReference type="GO" id="GO:0046417">
    <property type="term" value="P:chorismate metabolic process"/>
    <property type="evidence" value="ECO:0007669"/>
    <property type="project" value="TreeGrafter"/>
</dbReference>
<evidence type="ECO:0000256" key="2">
    <source>
        <dbReference type="PIRSR" id="PIRSR005965-1"/>
    </source>
</evidence>
<dbReference type="InterPro" id="IPR035959">
    <property type="entry name" value="RutC-like_sf"/>
</dbReference>
<dbReference type="PROSITE" id="PS51167">
    <property type="entry name" value="CHORISMATE_MUT_1"/>
    <property type="match status" value="1"/>
</dbReference>
<dbReference type="Pfam" id="PF07736">
    <property type="entry name" value="CM_1"/>
    <property type="match status" value="1"/>
</dbReference>
<dbReference type="InterPro" id="IPR008243">
    <property type="entry name" value="Chorismate_mutase_AroH"/>
</dbReference>
<evidence type="ECO:0000256" key="1">
    <source>
        <dbReference type="NCBIfam" id="TIGR01796"/>
    </source>
</evidence>
<feature type="binding site" evidence="2">
    <location>
        <position position="105"/>
    </location>
    <ligand>
        <name>prephenate</name>
        <dbReference type="ChEBI" id="CHEBI:29934"/>
    </ligand>
</feature>
<protein>
    <recommendedName>
        <fullName evidence="1 3">chorismate mutase</fullName>
        <ecNumber evidence="1 3">5.4.99.5</ecNumber>
    </recommendedName>
</protein>
<dbReference type="PANTHER" id="PTHR21164:SF0">
    <property type="entry name" value="CHORISMATE MUTASE AROH"/>
    <property type="match status" value="1"/>
</dbReference>
<evidence type="ECO:0000256" key="3">
    <source>
        <dbReference type="PROSITE-ProRule" id="PRU00514"/>
    </source>
</evidence>
<keyword evidence="2 3" id="KW-0057">Aromatic amino acid biosynthesis</keyword>